<evidence type="ECO:0000256" key="2">
    <source>
        <dbReference type="ARBA" id="ARBA00022723"/>
    </source>
</evidence>
<dbReference type="WBParaSite" id="MhA1_Contig751.frz3.gene3">
    <property type="protein sequence ID" value="MhA1_Contig751.frz3.gene3"/>
    <property type="gene ID" value="MhA1_Contig751.frz3.gene3"/>
</dbReference>
<feature type="domain" description="DDE Tnp4" evidence="3">
    <location>
        <begin position="29"/>
        <end position="74"/>
    </location>
</feature>
<organism evidence="4 5">
    <name type="scientific">Meloidogyne hapla</name>
    <name type="common">Root-knot nematode worm</name>
    <dbReference type="NCBI Taxonomy" id="6305"/>
    <lineage>
        <taxon>Eukaryota</taxon>
        <taxon>Metazoa</taxon>
        <taxon>Ecdysozoa</taxon>
        <taxon>Nematoda</taxon>
        <taxon>Chromadorea</taxon>
        <taxon>Rhabditida</taxon>
        <taxon>Tylenchina</taxon>
        <taxon>Tylenchomorpha</taxon>
        <taxon>Tylenchoidea</taxon>
        <taxon>Meloidogynidae</taxon>
        <taxon>Meloidogyninae</taxon>
        <taxon>Meloidogyne</taxon>
    </lineage>
</organism>
<dbReference type="GO" id="GO:0046872">
    <property type="term" value="F:metal ion binding"/>
    <property type="evidence" value="ECO:0007669"/>
    <property type="project" value="UniProtKB-KW"/>
</dbReference>
<evidence type="ECO:0000256" key="1">
    <source>
        <dbReference type="ARBA" id="ARBA00001968"/>
    </source>
</evidence>
<dbReference type="Pfam" id="PF13359">
    <property type="entry name" value="DDE_Tnp_4"/>
    <property type="match status" value="1"/>
</dbReference>
<evidence type="ECO:0000313" key="4">
    <source>
        <dbReference type="Proteomes" id="UP000095281"/>
    </source>
</evidence>
<dbReference type="InterPro" id="IPR027806">
    <property type="entry name" value="HARBI1_dom"/>
</dbReference>
<proteinExistence type="predicted"/>
<evidence type="ECO:0000313" key="5">
    <source>
        <dbReference type="WBParaSite" id="MhA1_Contig751.frz3.gene3"/>
    </source>
</evidence>
<evidence type="ECO:0000259" key="3">
    <source>
        <dbReference type="Pfam" id="PF13359"/>
    </source>
</evidence>
<reference evidence="5" key="1">
    <citation type="submission" date="2016-11" db="UniProtKB">
        <authorList>
            <consortium name="WormBaseParasite"/>
        </authorList>
    </citation>
    <scope>IDENTIFICATION</scope>
</reference>
<accession>A0A1I8BYA0</accession>
<dbReference type="AlphaFoldDB" id="A0A1I8BYA0"/>
<comment type="cofactor">
    <cofactor evidence="1">
        <name>a divalent metal cation</name>
        <dbReference type="ChEBI" id="CHEBI:60240"/>
    </cofactor>
</comment>
<dbReference type="Proteomes" id="UP000095281">
    <property type="component" value="Unplaced"/>
</dbReference>
<name>A0A1I8BYA0_MELHA</name>
<protein>
    <submittedName>
        <fullName evidence="5">DDE Tnp4 domain-containing protein</fullName>
    </submittedName>
</protein>
<sequence>MVFTQEMIDRLMEFVHANKEELFPGSRNATCKTRVIIEQTFGRWKRRFHALQSPIRIKLENIGTFILAAAILHNIGIKRKVPNFDDEVLEDIEQPEENNANINLNNFAFREMFN</sequence>
<dbReference type="OMA" id="LMEFVHA"/>
<keyword evidence="2" id="KW-0479">Metal-binding</keyword>
<keyword evidence="4" id="KW-1185">Reference proteome</keyword>